<proteinExistence type="inferred from homology"/>
<dbReference type="PANTHER" id="PTHR42929">
    <property type="entry name" value="INNER MEMBRANE ABC TRANSPORTER PERMEASE PROTEIN YDCU-RELATED-RELATED"/>
    <property type="match status" value="1"/>
</dbReference>
<evidence type="ECO:0000256" key="7">
    <source>
        <dbReference type="ARBA" id="ARBA00023136"/>
    </source>
</evidence>
<dbReference type="AlphaFoldDB" id="A0AAW9RWA2"/>
<dbReference type="SUPFAM" id="SSF161098">
    <property type="entry name" value="MetI-like"/>
    <property type="match status" value="1"/>
</dbReference>
<dbReference type="Pfam" id="PF00528">
    <property type="entry name" value="BPD_transp_1"/>
    <property type="match status" value="1"/>
</dbReference>
<evidence type="ECO:0000256" key="5">
    <source>
        <dbReference type="ARBA" id="ARBA00022692"/>
    </source>
</evidence>
<feature type="transmembrane region" description="Helical" evidence="8">
    <location>
        <begin position="85"/>
        <end position="108"/>
    </location>
</feature>
<keyword evidence="4" id="KW-1003">Cell membrane</keyword>
<keyword evidence="5 8" id="KW-0812">Transmembrane</keyword>
<dbReference type="Proteomes" id="UP001378188">
    <property type="component" value="Unassembled WGS sequence"/>
</dbReference>
<dbReference type="CDD" id="cd06261">
    <property type="entry name" value="TM_PBP2"/>
    <property type="match status" value="1"/>
</dbReference>
<feature type="transmembrane region" description="Helical" evidence="8">
    <location>
        <begin position="271"/>
        <end position="293"/>
    </location>
</feature>
<keyword evidence="11" id="KW-1185">Reference proteome</keyword>
<dbReference type="InterPro" id="IPR035906">
    <property type="entry name" value="MetI-like_sf"/>
</dbReference>
<feature type="transmembrane region" description="Helical" evidence="8">
    <location>
        <begin position="211"/>
        <end position="240"/>
    </location>
</feature>
<dbReference type="PROSITE" id="PS50928">
    <property type="entry name" value="ABC_TM1"/>
    <property type="match status" value="1"/>
</dbReference>
<evidence type="ECO:0000256" key="2">
    <source>
        <dbReference type="ARBA" id="ARBA00007069"/>
    </source>
</evidence>
<evidence type="ECO:0000256" key="6">
    <source>
        <dbReference type="ARBA" id="ARBA00022989"/>
    </source>
</evidence>
<name>A0AAW9RWA2_9HYPH</name>
<evidence type="ECO:0000256" key="3">
    <source>
        <dbReference type="ARBA" id="ARBA00022448"/>
    </source>
</evidence>
<comment type="subcellular location">
    <subcellularLocation>
        <location evidence="1 8">Cell membrane</location>
        <topology evidence="1 8">Multi-pass membrane protein</topology>
    </subcellularLocation>
</comment>
<accession>A0AAW9RWA2</accession>
<dbReference type="GO" id="GO:0055085">
    <property type="term" value="P:transmembrane transport"/>
    <property type="evidence" value="ECO:0007669"/>
    <property type="project" value="InterPro"/>
</dbReference>
<feature type="transmembrane region" description="Helical" evidence="8">
    <location>
        <begin position="114"/>
        <end position="132"/>
    </location>
</feature>
<feature type="transmembrane region" description="Helical" evidence="8">
    <location>
        <begin position="168"/>
        <end position="190"/>
    </location>
</feature>
<evidence type="ECO:0000259" key="9">
    <source>
        <dbReference type="PROSITE" id="PS50928"/>
    </source>
</evidence>
<gene>
    <name evidence="10" type="ORF">V3328_10075</name>
</gene>
<feature type="domain" description="ABC transmembrane type-1" evidence="9">
    <location>
        <begin position="82"/>
        <end position="288"/>
    </location>
</feature>
<dbReference type="Gene3D" id="1.10.3720.10">
    <property type="entry name" value="MetI-like"/>
    <property type="match status" value="1"/>
</dbReference>
<keyword evidence="6 8" id="KW-1133">Transmembrane helix</keyword>
<evidence type="ECO:0000256" key="4">
    <source>
        <dbReference type="ARBA" id="ARBA00022475"/>
    </source>
</evidence>
<protein>
    <submittedName>
        <fullName evidence="10">ABC transporter permease</fullName>
    </submittedName>
</protein>
<comment type="similarity">
    <text evidence="2">Belongs to the binding-protein-dependent transport system permease family. CysTW subfamily.</text>
</comment>
<evidence type="ECO:0000313" key="10">
    <source>
        <dbReference type="EMBL" id="MEJ8571821.1"/>
    </source>
</evidence>
<dbReference type="GO" id="GO:0005886">
    <property type="term" value="C:plasma membrane"/>
    <property type="evidence" value="ECO:0007669"/>
    <property type="project" value="UniProtKB-SubCell"/>
</dbReference>
<sequence length="298" mass="31898">MSARHAKNALVAAANPVSRPNTRRQLLIAGLLSPALALGIAVALTFLLMAYVSVQEQFPGPASFALEHYLAFFSDSYLMEAAWRTIALGAVTTIICAVLGYPVAWYLVMLPSRYAYMVFIIILTPLLVSIVVRTIGWTVILGNEGLINAALTWLGIVEEPVPLMQSFWSVVAGMVHVLLPFMVLSISAVLSRMDKDAIEAALTLGATPRTAFRLIILPLSIHGVATGSVIVFCLTVGSYLTPLWLGRGSVPVMALTVRQQVLDLGDWPGGAVQALILAVGALGLIGLFSMAVARMARR</sequence>
<dbReference type="EMBL" id="JAZHOF010000004">
    <property type="protein sequence ID" value="MEJ8571821.1"/>
    <property type="molecule type" value="Genomic_DNA"/>
</dbReference>
<feature type="transmembrane region" description="Helical" evidence="8">
    <location>
        <begin position="26"/>
        <end position="52"/>
    </location>
</feature>
<organism evidence="10 11">
    <name type="scientific">Microbaculum marinum</name>
    <dbReference type="NCBI Taxonomy" id="1764581"/>
    <lineage>
        <taxon>Bacteria</taxon>
        <taxon>Pseudomonadati</taxon>
        <taxon>Pseudomonadota</taxon>
        <taxon>Alphaproteobacteria</taxon>
        <taxon>Hyphomicrobiales</taxon>
        <taxon>Tepidamorphaceae</taxon>
        <taxon>Microbaculum</taxon>
    </lineage>
</organism>
<keyword evidence="3 8" id="KW-0813">Transport</keyword>
<keyword evidence="7 8" id="KW-0472">Membrane</keyword>
<evidence type="ECO:0000256" key="1">
    <source>
        <dbReference type="ARBA" id="ARBA00004651"/>
    </source>
</evidence>
<comment type="caution">
    <text evidence="10">The sequence shown here is derived from an EMBL/GenBank/DDBJ whole genome shotgun (WGS) entry which is preliminary data.</text>
</comment>
<reference evidence="10 11" key="1">
    <citation type="submission" date="2024-02" db="EMBL/GenBank/DDBJ databases">
        <title>Genome analysis and characterization of Microbaculum marinisediminis sp. nov., isolated from marine sediment.</title>
        <authorList>
            <person name="Du Z.-J."/>
            <person name="Ye Y.-Q."/>
            <person name="Zhang Z.-R."/>
            <person name="Yuan S.-M."/>
            <person name="Zhang X.-Y."/>
        </authorList>
    </citation>
    <scope>NUCLEOTIDE SEQUENCE [LARGE SCALE GENOMIC DNA]</scope>
    <source>
        <strain evidence="10 11">SDUM1044001</strain>
    </source>
</reference>
<evidence type="ECO:0000256" key="8">
    <source>
        <dbReference type="RuleBase" id="RU363032"/>
    </source>
</evidence>
<dbReference type="InterPro" id="IPR000515">
    <property type="entry name" value="MetI-like"/>
</dbReference>
<evidence type="ECO:0000313" key="11">
    <source>
        <dbReference type="Proteomes" id="UP001378188"/>
    </source>
</evidence>
<dbReference type="PANTHER" id="PTHR42929:SF5">
    <property type="entry name" value="ABC TRANSPORTER PERMEASE PROTEIN"/>
    <property type="match status" value="1"/>
</dbReference>
<dbReference type="RefSeq" id="WP_340329523.1">
    <property type="nucleotide sequence ID" value="NZ_JAZHOF010000004.1"/>
</dbReference>